<feature type="region of interest" description="Disordered" evidence="6">
    <location>
        <begin position="1"/>
        <end position="44"/>
    </location>
</feature>
<evidence type="ECO:0000259" key="8">
    <source>
        <dbReference type="PROSITE" id="PS51266"/>
    </source>
</evidence>
<dbReference type="EMBL" id="KV745847">
    <property type="protein sequence ID" value="OCK73282.1"/>
    <property type="molecule type" value="Genomic_DNA"/>
</dbReference>
<dbReference type="AlphaFoldDB" id="A0A8E2DWZ0"/>
<sequence>MDRNAPSGNNSAAPVQDMAALATSELAAPQPHQQGPAPPRGKRTQICRYFGTKSGCRAGGSCPFIHELSGLSQQTSGAVQQREHRSHGSTIASQGAVFTEPGFKLQASQAEGSTGRQYDASSIGPSHIVQRPTTKAELDNPREFQLSQVRRRFSPKEKKEADETILAFQMRPSDPDFPFDIEALDCVLRVPSDYPKSGKPILAVRNSNMPRGYQINVEKGFDTIVGNAPTSTLLNYFNILDKRLEDFLASPMANTIKITSNLRKPDNYAMDIRHEIDRQPRQLASTTPASSLSCPANIPVSYTAEQISEAKARRDSETRQLEARLGRLPQFSKSSDGLAYTIPMEPRKRAQLPNDLKAIKTITLVVPTTYHLDPCRIDLVGVDGEAADNVQTAFQDRVSQMPQLSLTNHINYLAQNFHTMAIRQPDSKTEIRHLVPQQSLPSTVDDARSGPDLTVHAVEVSDRSHIVIMPRPLEWNAVDDNTEDTDGSSQYDADDGSSEAGPEGSDGEPANAGQASVPERGVSISFPHLELHGIELLELVTLSLTIKCTRCKDTMDVSNIKSSTEGRSDVRLQSCKKCANSMSIVYRMDLMHVNSIRAGHLDLNGCSVVDLLPSSFIPSCAECSSPYPSPGIISVRGETSVAFCRACHRKMVFRIPEVKFLLVGASAVCASWAPTRQKTEKLGIVAGQELPSHGRCEHYKKSYRWFRFSCCNRVFPCDRFAIPPLSLPIPTVEMMGGPRRRFRAGSVDVSGYRCHDQAVDHPIEHANRMICKSLRSLKHLLRDRSLWDFLRLTSNG</sequence>
<name>A0A8E2DWZ0_9PEZI</name>
<evidence type="ECO:0000313" key="10">
    <source>
        <dbReference type="Proteomes" id="UP000250266"/>
    </source>
</evidence>
<proteinExistence type="predicted"/>
<evidence type="ECO:0000259" key="7">
    <source>
        <dbReference type="PROSITE" id="PS50103"/>
    </source>
</evidence>
<accession>A0A8E2DWZ0</accession>
<dbReference type="Proteomes" id="UP000250266">
    <property type="component" value="Unassembled WGS sequence"/>
</dbReference>
<feature type="zinc finger region" description="C3H1-type" evidence="5">
    <location>
        <begin position="41"/>
        <end position="69"/>
    </location>
</feature>
<organism evidence="9 10">
    <name type="scientific">Lepidopterella palustris CBS 459.81</name>
    <dbReference type="NCBI Taxonomy" id="1314670"/>
    <lineage>
        <taxon>Eukaryota</taxon>
        <taxon>Fungi</taxon>
        <taxon>Dikarya</taxon>
        <taxon>Ascomycota</taxon>
        <taxon>Pezizomycotina</taxon>
        <taxon>Dothideomycetes</taxon>
        <taxon>Pleosporomycetidae</taxon>
        <taxon>Mytilinidiales</taxon>
        <taxon>Argynnaceae</taxon>
        <taxon>Lepidopterella</taxon>
    </lineage>
</organism>
<keyword evidence="10" id="KW-1185">Reference proteome</keyword>
<evidence type="ECO:0000313" key="9">
    <source>
        <dbReference type="EMBL" id="OCK73282.1"/>
    </source>
</evidence>
<feature type="compositionally biased region" description="Polar residues" evidence="6">
    <location>
        <begin position="1"/>
        <end position="13"/>
    </location>
</feature>
<feature type="compositionally biased region" description="Acidic residues" evidence="6">
    <location>
        <begin position="480"/>
        <end position="497"/>
    </location>
</feature>
<dbReference type="GO" id="GO:0008270">
    <property type="term" value="F:zinc ion binding"/>
    <property type="evidence" value="ECO:0007669"/>
    <property type="project" value="UniProtKB-KW"/>
</dbReference>
<dbReference type="SUPFAM" id="SSF161219">
    <property type="entry name" value="CHY zinc finger-like"/>
    <property type="match status" value="1"/>
</dbReference>
<keyword evidence="3 5" id="KW-0862">Zinc</keyword>
<keyword evidence="2 4" id="KW-0863">Zinc-finger</keyword>
<reference evidence="9 10" key="1">
    <citation type="journal article" date="2016" name="Nat. Commun.">
        <title>Ectomycorrhizal ecology is imprinted in the genome of the dominant symbiotic fungus Cenococcum geophilum.</title>
        <authorList>
            <consortium name="DOE Joint Genome Institute"/>
            <person name="Peter M."/>
            <person name="Kohler A."/>
            <person name="Ohm R.A."/>
            <person name="Kuo A."/>
            <person name="Krutzmann J."/>
            <person name="Morin E."/>
            <person name="Arend M."/>
            <person name="Barry K.W."/>
            <person name="Binder M."/>
            <person name="Choi C."/>
            <person name="Clum A."/>
            <person name="Copeland A."/>
            <person name="Grisel N."/>
            <person name="Haridas S."/>
            <person name="Kipfer T."/>
            <person name="LaButti K."/>
            <person name="Lindquist E."/>
            <person name="Lipzen A."/>
            <person name="Maire R."/>
            <person name="Meier B."/>
            <person name="Mihaltcheva S."/>
            <person name="Molinier V."/>
            <person name="Murat C."/>
            <person name="Poggeler S."/>
            <person name="Quandt C.A."/>
            <person name="Sperisen C."/>
            <person name="Tritt A."/>
            <person name="Tisserant E."/>
            <person name="Crous P.W."/>
            <person name="Henrissat B."/>
            <person name="Nehls U."/>
            <person name="Egli S."/>
            <person name="Spatafora J.W."/>
            <person name="Grigoriev I.V."/>
            <person name="Martin F.M."/>
        </authorList>
    </citation>
    <scope>NUCLEOTIDE SEQUENCE [LARGE SCALE GENOMIC DNA]</scope>
    <source>
        <strain evidence="9 10">CBS 459.81</strain>
    </source>
</reference>
<dbReference type="OrthoDB" id="10253329at2759"/>
<evidence type="ECO:0000256" key="1">
    <source>
        <dbReference type="ARBA" id="ARBA00022723"/>
    </source>
</evidence>
<dbReference type="InterPro" id="IPR000571">
    <property type="entry name" value="Znf_CCCH"/>
</dbReference>
<evidence type="ECO:0008006" key="11">
    <source>
        <dbReference type="Google" id="ProtNLM"/>
    </source>
</evidence>
<feature type="domain" description="C3H1-type" evidence="7">
    <location>
        <begin position="41"/>
        <end position="69"/>
    </location>
</feature>
<keyword evidence="1 5" id="KW-0479">Metal-binding</keyword>
<dbReference type="InterPro" id="IPR037274">
    <property type="entry name" value="Znf_CHY_sf"/>
</dbReference>
<evidence type="ECO:0000256" key="2">
    <source>
        <dbReference type="ARBA" id="ARBA00022771"/>
    </source>
</evidence>
<feature type="domain" description="CHY-type" evidence="8">
    <location>
        <begin position="689"/>
        <end position="768"/>
    </location>
</feature>
<protein>
    <recommendedName>
        <fullName evidence="11">C3H1-type domain-containing protein</fullName>
    </recommendedName>
</protein>
<feature type="region of interest" description="Disordered" evidence="6">
    <location>
        <begin position="475"/>
        <end position="517"/>
    </location>
</feature>
<dbReference type="InterPro" id="IPR008913">
    <property type="entry name" value="Znf_CHY"/>
</dbReference>
<evidence type="ECO:0000256" key="5">
    <source>
        <dbReference type="PROSITE-ProRule" id="PRU00723"/>
    </source>
</evidence>
<dbReference type="PROSITE" id="PS50103">
    <property type="entry name" value="ZF_C3H1"/>
    <property type="match status" value="1"/>
</dbReference>
<dbReference type="SMART" id="SM00356">
    <property type="entry name" value="ZnF_C3H1"/>
    <property type="match status" value="1"/>
</dbReference>
<evidence type="ECO:0000256" key="4">
    <source>
        <dbReference type="PROSITE-ProRule" id="PRU00601"/>
    </source>
</evidence>
<gene>
    <name evidence="9" type="ORF">K432DRAFT_340518</name>
</gene>
<evidence type="ECO:0000256" key="6">
    <source>
        <dbReference type="SAM" id="MobiDB-lite"/>
    </source>
</evidence>
<dbReference type="PROSITE" id="PS51266">
    <property type="entry name" value="ZF_CHY"/>
    <property type="match status" value="1"/>
</dbReference>
<evidence type="ECO:0000256" key="3">
    <source>
        <dbReference type="ARBA" id="ARBA00022833"/>
    </source>
</evidence>